<evidence type="ECO:0000313" key="2">
    <source>
        <dbReference type="Proteomes" id="UP000585665"/>
    </source>
</evidence>
<dbReference type="AlphaFoldDB" id="A0A850PBJ0"/>
<dbReference type="Pfam" id="PF07750">
    <property type="entry name" value="GcrA"/>
    <property type="match status" value="1"/>
</dbReference>
<sequence>PLRAVSTSAPARRSGSSCCWPLGEPGTKGFHFCGATPIPGKPYCVEHAQLAYVKLRDRRDNVA</sequence>
<accession>A0A850PBJ0</accession>
<dbReference type="RefSeq" id="WP_218061588.1">
    <property type="nucleotide sequence ID" value="NZ_JABXXR010000130.1"/>
</dbReference>
<reference evidence="1 2" key="1">
    <citation type="submission" date="2020-06" db="EMBL/GenBank/DDBJ databases">
        <title>Description of novel acetic acid bacteria.</title>
        <authorList>
            <person name="Sombolestani A."/>
        </authorList>
    </citation>
    <scope>NUCLEOTIDE SEQUENCE [LARGE SCALE GENOMIC DNA]</scope>
    <source>
        <strain evidence="1 2">LMG 27010</strain>
    </source>
</reference>
<keyword evidence="2" id="KW-1185">Reference proteome</keyword>
<name>A0A850PBJ0_9PROT</name>
<dbReference type="InterPro" id="IPR011681">
    <property type="entry name" value="GcrA"/>
</dbReference>
<organism evidence="1 2">
    <name type="scientific">Ameyamaea chiangmaiensis</name>
    <dbReference type="NCBI Taxonomy" id="442969"/>
    <lineage>
        <taxon>Bacteria</taxon>
        <taxon>Pseudomonadati</taxon>
        <taxon>Pseudomonadota</taxon>
        <taxon>Alphaproteobacteria</taxon>
        <taxon>Acetobacterales</taxon>
        <taxon>Acetobacteraceae</taxon>
        <taxon>Ameyamaea</taxon>
    </lineage>
</organism>
<gene>
    <name evidence="1" type="ORF">HUK82_12895</name>
</gene>
<feature type="non-terminal residue" evidence="1">
    <location>
        <position position="1"/>
    </location>
</feature>
<evidence type="ECO:0000313" key="1">
    <source>
        <dbReference type="EMBL" id="NVN41454.1"/>
    </source>
</evidence>
<protein>
    <submittedName>
        <fullName evidence="1">GcrA cell cycle regulator</fullName>
    </submittedName>
</protein>
<dbReference type="EMBL" id="JABXXR010000130">
    <property type="protein sequence ID" value="NVN41454.1"/>
    <property type="molecule type" value="Genomic_DNA"/>
</dbReference>
<comment type="caution">
    <text evidence="1">The sequence shown here is derived from an EMBL/GenBank/DDBJ whole genome shotgun (WGS) entry which is preliminary data.</text>
</comment>
<dbReference type="Proteomes" id="UP000585665">
    <property type="component" value="Unassembled WGS sequence"/>
</dbReference>
<proteinExistence type="predicted"/>